<sequence>MSVSTSTFSPAEQFSGLPSGPEFLSSSFSGGWSAGADRERMREAVGRACDHFEVTWQPDSLIWGWQCRNANLPVGEGLWLRMSSVIGGKNARFQATWDGPATADAAMPAGVPRPRLLDSEEWTQDGYYYRAEVYQRAANGSLSTSRRPPDGLELPTYWWTSLRSSLNAISRVRTDRYRIRPDYLRFIMPLHLGTSISTQTRWAAAHGDLVWSNIGGPRLYFFDWEYWGLAPVGFDAAVLYTSALDNPEVARRVWAAFQTLFESPEGRFALLAACAIWLERVSEDMFPELEEPLRSLVGRLLP</sequence>
<protein>
    <recommendedName>
        <fullName evidence="3">Aminoglycoside phosphotransferase domain-containing protein</fullName>
    </recommendedName>
</protein>
<gene>
    <name evidence="1" type="ORF">ACEZDJ_18090</name>
</gene>
<accession>A0ABV6UP03</accession>
<evidence type="ECO:0000313" key="1">
    <source>
        <dbReference type="EMBL" id="MFC1403203.1"/>
    </source>
</evidence>
<name>A0ABV6UP03_9ACTN</name>
<dbReference type="EMBL" id="JBHEZZ010000009">
    <property type="protein sequence ID" value="MFC1403203.1"/>
    <property type="molecule type" value="Genomic_DNA"/>
</dbReference>
<organism evidence="1 2">
    <name type="scientific">Streptacidiphilus cavernicola</name>
    <dbReference type="NCBI Taxonomy" id="3342716"/>
    <lineage>
        <taxon>Bacteria</taxon>
        <taxon>Bacillati</taxon>
        <taxon>Actinomycetota</taxon>
        <taxon>Actinomycetes</taxon>
        <taxon>Kitasatosporales</taxon>
        <taxon>Streptomycetaceae</taxon>
        <taxon>Streptacidiphilus</taxon>
    </lineage>
</organism>
<reference evidence="1 2" key="1">
    <citation type="submission" date="2024-09" db="EMBL/GenBank/DDBJ databases">
        <authorList>
            <person name="Lee S.D."/>
        </authorList>
    </citation>
    <scope>NUCLEOTIDE SEQUENCE [LARGE SCALE GENOMIC DNA]</scope>
    <source>
        <strain evidence="1 2">N1-5</strain>
    </source>
</reference>
<evidence type="ECO:0008006" key="3">
    <source>
        <dbReference type="Google" id="ProtNLM"/>
    </source>
</evidence>
<comment type="caution">
    <text evidence="1">The sequence shown here is derived from an EMBL/GenBank/DDBJ whole genome shotgun (WGS) entry which is preliminary data.</text>
</comment>
<evidence type="ECO:0000313" key="2">
    <source>
        <dbReference type="Proteomes" id="UP001592528"/>
    </source>
</evidence>
<dbReference type="RefSeq" id="WP_157623759.1">
    <property type="nucleotide sequence ID" value="NZ_JBHEZZ010000009.1"/>
</dbReference>
<dbReference type="SUPFAM" id="SSF56112">
    <property type="entry name" value="Protein kinase-like (PK-like)"/>
    <property type="match status" value="1"/>
</dbReference>
<proteinExistence type="predicted"/>
<dbReference type="InterPro" id="IPR011009">
    <property type="entry name" value="Kinase-like_dom_sf"/>
</dbReference>
<keyword evidence="2" id="KW-1185">Reference proteome</keyword>
<dbReference type="Proteomes" id="UP001592528">
    <property type="component" value="Unassembled WGS sequence"/>
</dbReference>